<gene>
    <name evidence="2" type="ORF">BWY41_01645</name>
</gene>
<feature type="domain" description="Uroporphyrinogen decarboxylase (URO-D)" evidence="1">
    <location>
        <begin position="128"/>
        <end position="371"/>
    </location>
</feature>
<evidence type="ECO:0000259" key="1">
    <source>
        <dbReference type="Pfam" id="PF01208"/>
    </source>
</evidence>
<dbReference type="GO" id="GO:0008168">
    <property type="term" value="F:methyltransferase activity"/>
    <property type="evidence" value="ECO:0007669"/>
    <property type="project" value="UniProtKB-KW"/>
</dbReference>
<name>A0A1V5SLW5_9BACT</name>
<dbReference type="PANTHER" id="PTHR47099">
    <property type="entry name" value="METHYLCOBAMIDE:COM METHYLTRANSFERASE MTBA"/>
    <property type="match status" value="1"/>
</dbReference>
<dbReference type="InterPro" id="IPR038071">
    <property type="entry name" value="UROD/MetE-like_sf"/>
</dbReference>
<organism evidence="2">
    <name type="scientific">Candidatus Atribacter allofermentans</name>
    <dbReference type="NCBI Taxonomy" id="1852833"/>
    <lineage>
        <taxon>Bacteria</taxon>
        <taxon>Pseudomonadati</taxon>
        <taxon>Atribacterota</taxon>
        <taxon>Atribacteria</taxon>
        <taxon>Atribacterales</taxon>
        <taxon>Atribacteraceae</taxon>
        <taxon>Atribacter</taxon>
    </lineage>
</organism>
<dbReference type="GO" id="GO:0032259">
    <property type="term" value="P:methylation"/>
    <property type="evidence" value="ECO:0007669"/>
    <property type="project" value="UniProtKB-KW"/>
</dbReference>
<reference evidence="2" key="1">
    <citation type="submission" date="2017-02" db="EMBL/GenBank/DDBJ databases">
        <title>Delving into the versatile metabolic prowess of the omnipresent phylum Bacteroidetes.</title>
        <authorList>
            <person name="Nobu M.K."/>
            <person name="Mei R."/>
            <person name="Narihiro T."/>
            <person name="Kuroda K."/>
            <person name="Liu W.-T."/>
        </authorList>
    </citation>
    <scope>NUCLEOTIDE SEQUENCE</scope>
    <source>
        <strain evidence="2">ADurb.Bin276</strain>
    </source>
</reference>
<dbReference type="PANTHER" id="PTHR47099:SF1">
    <property type="entry name" value="METHYLCOBAMIDE:COM METHYLTRANSFERASE MTBA"/>
    <property type="match status" value="1"/>
</dbReference>
<dbReference type="SUPFAM" id="SSF51726">
    <property type="entry name" value="UROD/MetE-like"/>
    <property type="match status" value="1"/>
</dbReference>
<dbReference type="Gene3D" id="3.20.20.210">
    <property type="match status" value="1"/>
</dbReference>
<proteinExistence type="predicted"/>
<keyword evidence="2" id="KW-0808">Transferase</keyword>
<dbReference type="InterPro" id="IPR000257">
    <property type="entry name" value="Uroporphyrinogen_deCOase"/>
</dbReference>
<dbReference type="Proteomes" id="UP000485569">
    <property type="component" value="Unassembled WGS sequence"/>
</dbReference>
<evidence type="ECO:0000313" key="2">
    <source>
        <dbReference type="EMBL" id="OQA55467.1"/>
    </source>
</evidence>
<comment type="caution">
    <text evidence="2">The sequence shown here is derived from an EMBL/GenBank/DDBJ whole genome shotgun (WGS) entry which is preliminary data.</text>
</comment>
<dbReference type="GO" id="GO:0004853">
    <property type="term" value="F:uroporphyrinogen decarboxylase activity"/>
    <property type="evidence" value="ECO:0007669"/>
    <property type="project" value="InterPro"/>
</dbReference>
<dbReference type="Pfam" id="PF01208">
    <property type="entry name" value="URO-D"/>
    <property type="match status" value="1"/>
</dbReference>
<keyword evidence="2" id="KW-0489">Methyltransferase</keyword>
<accession>A0A1V5SLW5</accession>
<dbReference type="EMBL" id="MWBQ01000157">
    <property type="protein sequence ID" value="OQA55467.1"/>
    <property type="molecule type" value="Genomic_DNA"/>
</dbReference>
<sequence>MNKILSSRERVLTALDHKEPDRVPLDLGGYQSGITTIAYEKLKIQMGINRPTKISERNQQLAVIGEEVLKEFGIDTRYVFMKPSASWDPKEGSDEKSTWYFDEWGAQWKKPHTSFYYDPVGAPLKEATIEDLGHYHWPDPNEKSRFENVEKEAQAIYDAGYALGTTVSGVFEQAWYLVGLERIMIEIIENPSFVEALLDQVLVILSQQYSNFLEKVGQYLTLIEIWEDISSQQGPLTSPNIYRKIIKPRTRDLIQVIKSKTKAKVALHSCGSTSWAIEDFIEIGIQVLNPVQVSAAHMNTKELKKKYRDSISFWGGIDTQRVLPRGTTQEVEDEVKRRIDDLGERGGYLLAPVHNIQPDVPPENIIAMYQTGLEYGRYHN</sequence>
<protein>
    <submittedName>
        <fullName evidence="2">Methylcobalamin:coenzyme M methyltransferase</fullName>
    </submittedName>
</protein>
<dbReference type="GO" id="GO:0006779">
    <property type="term" value="P:porphyrin-containing compound biosynthetic process"/>
    <property type="evidence" value="ECO:0007669"/>
    <property type="project" value="InterPro"/>
</dbReference>
<dbReference type="InterPro" id="IPR052024">
    <property type="entry name" value="Methanogen_methyltrans"/>
</dbReference>
<dbReference type="AlphaFoldDB" id="A0A1V5SLW5"/>